<protein>
    <submittedName>
        <fullName evidence="3">Alpha/beta hydrolase family-domain-containing protein</fullName>
    </submittedName>
</protein>
<feature type="domain" description="AB hydrolase-1" evidence="2">
    <location>
        <begin position="93"/>
        <end position="392"/>
    </location>
</feature>
<proteinExistence type="predicted"/>
<dbReference type="InterPro" id="IPR029058">
    <property type="entry name" value="AB_hydrolase_fold"/>
</dbReference>
<dbReference type="SUPFAM" id="SSF53474">
    <property type="entry name" value="alpha/beta-Hydrolases"/>
    <property type="match status" value="1"/>
</dbReference>
<dbReference type="Proteomes" id="UP001610563">
    <property type="component" value="Unassembled WGS sequence"/>
</dbReference>
<feature type="region of interest" description="Disordered" evidence="1">
    <location>
        <begin position="250"/>
        <end position="272"/>
    </location>
</feature>
<keyword evidence="4" id="KW-1185">Reference proteome</keyword>
<gene>
    <name evidence="3" type="ORF">BJX66DRAFT_306399</name>
</gene>
<evidence type="ECO:0000259" key="2">
    <source>
        <dbReference type="Pfam" id="PF12697"/>
    </source>
</evidence>
<dbReference type="EMBL" id="JBFTWV010000060">
    <property type="protein sequence ID" value="KAL2793265.1"/>
    <property type="molecule type" value="Genomic_DNA"/>
</dbReference>
<dbReference type="PANTHER" id="PTHR43798">
    <property type="entry name" value="MONOACYLGLYCEROL LIPASE"/>
    <property type="match status" value="1"/>
</dbReference>
<reference evidence="3 4" key="1">
    <citation type="submission" date="2024-07" db="EMBL/GenBank/DDBJ databases">
        <title>Section-level genome sequencing and comparative genomics of Aspergillus sections Usti and Cavernicolus.</title>
        <authorList>
            <consortium name="Lawrence Berkeley National Laboratory"/>
            <person name="Nybo J.L."/>
            <person name="Vesth T.C."/>
            <person name="Theobald S."/>
            <person name="Frisvad J.C."/>
            <person name="Larsen T.O."/>
            <person name="Kjaerboelling I."/>
            <person name="Rothschild-Mancinelli K."/>
            <person name="Lyhne E.K."/>
            <person name="Kogle M.E."/>
            <person name="Barry K."/>
            <person name="Clum A."/>
            <person name="Na H."/>
            <person name="Ledsgaard L."/>
            <person name="Lin J."/>
            <person name="Lipzen A."/>
            <person name="Kuo A."/>
            <person name="Riley R."/>
            <person name="Mondo S."/>
            <person name="Labutti K."/>
            <person name="Haridas S."/>
            <person name="Pangalinan J."/>
            <person name="Salamov A.A."/>
            <person name="Simmons B.A."/>
            <person name="Magnuson J.K."/>
            <person name="Chen J."/>
            <person name="Drula E."/>
            <person name="Henrissat B."/>
            <person name="Wiebenga A."/>
            <person name="Lubbers R.J."/>
            <person name="Gomes A.C."/>
            <person name="Makela M.R."/>
            <person name="Stajich J."/>
            <person name="Grigoriev I.V."/>
            <person name="Mortensen U.H."/>
            <person name="De Vries R.P."/>
            <person name="Baker S.E."/>
            <person name="Andersen M.R."/>
        </authorList>
    </citation>
    <scope>NUCLEOTIDE SEQUENCE [LARGE SCALE GENOMIC DNA]</scope>
    <source>
        <strain evidence="3 4">CBS 209.92</strain>
    </source>
</reference>
<dbReference type="Pfam" id="PF12697">
    <property type="entry name" value="Abhydrolase_6"/>
    <property type="match status" value="1"/>
</dbReference>
<dbReference type="InterPro" id="IPR050266">
    <property type="entry name" value="AB_hydrolase_sf"/>
</dbReference>
<evidence type="ECO:0000313" key="3">
    <source>
        <dbReference type="EMBL" id="KAL2793265.1"/>
    </source>
</evidence>
<organism evidence="3 4">
    <name type="scientific">Aspergillus keveii</name>
    <dbReference type="NCBI Taxonomy" id="714993"/>
    <lineage>
        <taxon>Eukaryota</taxon>
        <taxon>Fungi</taxon>
        <taxon>Dikarya</taxon>
        <taxon>Ascomycota</taxon>
        <taxon>Pezizomycotina</taxon>
        <taxon>Eurotiomycetes</taxon>
        <taxon>Eurotiomycetidae</taxon>
        <taxon>Eurotiales</taxon>
        <taxon>Aspergillaceae</taxon>
        <taxon>Aspergillus</taxon>
        <taxon>Aspergillus subgen. Nidulantes</taxon>
    </lineage>
</organism>
<feature type="compositionally biased region" description="Low complexity" evidence="1">
    <location>
        <begin position="253"/>
        <end position="265"/>
    </location>
</feature>
<dbReference type="Gene3D" id="3.40.50.1820">
    <property type="entry name" value="alpha/beta hydrolase"/>
    <property type="match status" value="1"/>
</dbReference>
<dbReference type="GO" id="GO:0016787">
    <property type="term" value="F:hydrolase activity"/>
    <property type="evidence" value="ECO:0007669"/>
    <property type="project" value="UniProtKB-KW"/>
</dbReference>
<evidence type="ECO:0000313" key="4">
    <source>
        <dbReference type="Proteomes" id="UP001610563"/>
    </source>
</evidence>
<dbReference type="PANTHER" id="PTHR43798:SF33">
    <property type="entry name" value="HYDROLASE, PUTATIVE (AFU_ORTHOLOGUE AFUA_2G14860)-RELATED"/>
    <property type="match status" value="1"/>
</dbReference>
<accession>A0ABR4G2M0</accession>
<sequence length="448" mass="50827">MTWTLQQIRALSTGQLLSTSKRSMSHFRVISHTIRAQSIRERPGAVKHGHEKDLRLAVKQYIPHDNPKPGTEDVTLIGAHANGFPKELYEPLWDDIYTSLLRTHNRRIRAIWIADVVHQGQSGELNESILGDDPSWFDHGRDLLFLLNQFQDQIPAPIIGIGHSMGGMQLAHLSLMHPSLFQGLILVDPVIQREDPSRRYALPSTYRRDLWPSREEARRKFQSSPFYRTWDPRVLDKWVEYGLRELPTRLYPSSSSSSSDSAAAAGTKQPAVTLTTPKAQEVFTFLRSAYVDERSGLPRGVPQEEMHLDDIDDTFPFYRPEPPQIFRRLPELKPPVLYLFGKDSDLSSPEARREKLATTGTGVGGSGGISRSCVQEVVLPCGHLVPMERVQESAQASAEFIDSTLASWETRTRQFQQAWGHVPHDERVKIDKQWEEHIGALPKKPTKL</sequence>
<dbReference type="InterPro" id="IPR000073">
    <property type="entry name" value="AB_hydrolase_1"/>
</dbReference>
<comment type="caution">
    <text evidence="3">The sequence shown here is derived from an EMBL/GenBank/DDBJ whole genome shotgun (WGS) entry which is preliminary data.</text>
</comment>
<name>A0ABR4G2M0_9EURO</name>
<keyword evidence="3" id="KW-0378">Hydrolase</keyword>
<evidence type="ECO:0000256" key="1">
    <source>
        <dbReference type="SAM" id="MobiDB-lite"/>
    </source>
</evidence>